<comment type="caution">
    <text evidence="1">The sequence shown here is derived from an EMBL/GenBank/DDBJ whole genome shotgun (WGS) entry which is preliminary data.</text>
</comment>
<keyword evidence="2" id="KW-1185">Reference proteome</keyword>
<evidence type="ECO:0000313" key="2">
    <source>
        <dbReference type="Proteomes" id="UP000053237"/>
    </source>
</evidence>
<dbReference type="Proteomes" id="UP000053237">
    <property type="component" value="Unassembled WGS sequence"/>
</dbReference>
<dbReference type="EMBL" id="CAIX01000016">
    <property type="protein sequence ID" value="CCI41218.1"/>
    <property type="molecule type" value="Genomic_DNA"/>
</dbReference>
<dbReference type="AlphaFoldDB" id="A0A024G2Y2"/>
<proteinExistence type="predicted"/>
<gene>
    <name evidence="1" type="ORF">BN9_020020</name>
</gene>
<evidence type="ECO:0000313" key="1">
    <source>
        <dbReference type="EMBL" id="CCI41218.1"/>
    </source>
</evidence>
<organism evidence="1 2">
    <name type="scientific">Albugo candida</name>
    <dbReference type="NCBI Taxonomy" id="65357"/>
    <lineage>
        <taxon>Eukaryota</taxon>
        <taxon>Sar</taxon>
        <taxon>Stramenopiles</taxon>
        <taxon>Oomycota</taxon>
        <taxon>Peronosporomycetes</taxon>
        <taxon>Albuginales</taxon>
        <taxon>Albuginaceae</taxon>
        <taxon>Albugo</taxon>
    </lineage>
</organism>
<reference evidence="1 2" key="1">
    <citation type="submission" date="2012-05" db="EMBL/GenBank/DDBJ databases">
        <title>Recombination and specialization in a pathogen metapopulation.</title>
        <authorList>
            <person name="Gardiner A."/>
            <person name="Kemen E."/>
            <person name="Schultz-Larsen T."/>
            <person name="MacLean D."/>
            <person name="Van Oosterhout C."/>
            <person name="Jones J.D.G."/>
        </authorList>
    </citation>
    <scope>NUCLEOTIDE SEQUENCE [LARGE SCALE GENOMIC DNA]</scope>
    <source>
        <strain evidence="1 2">Ac Nc2</strain>
    </source>
</reference>
<accession>A0A024G2Y2</accession>
<dbReference type="InParanoid" id="A0A024G2Y2"/>
<protein>
    <submittedName>
        <fullName evidence="1">Uncharacterized protein</fullName>
    </submittedName>
</protein>
<sequence>MVSERMFQNFASKYENLYRQHSKRSKTFDLEETDAFCQRRVPSCSDSTSRAIRQIPQSKNHTCFISNEYLIFIQFNTHKSTSMRNSVDINVIYIFTILAQAYRKYTRSLCSYAGD</sequence>
<name>A0A024G2Y2_9STRA</name>